<evidence type="ECO:0000256" key="4">
    <source>
        <dbReference type="ARBA" id="ARBA00023295"/>
    </source>
</evidence>
<organism evidence="6 7">
    <name type="scientific">Bifidobacterium reuteri</name>
    <dbReference type="NCBI Taxonomy" id="983706"/>
    <lineage>
        <taxon>Bacteria</taxon>
        <taxon>Bacillati</taxon>
        <taxon>Actinomycetota</taxon>
        <taxon>Actinomycetes</taxon>
        <taxon>Bifidobacteriales</taxon>
        <taxon>Bifidobacteriaceae</taxon>
        <taxon>Bifidobacterium</taxon>
    </lineage>
</organism>
<dbReference type="SUPFAM" id="SSF51445">
    <property type="entry name" value="(Trans)glycosidases"/>
    <property type="match status" value="1"/>
</dbReference>
<dbReference type="CDD" id="cd14791">
    <property type="entry name" value="GH36"/>
    <property type="match status" value="1"/>
</dbReference>
<protein>
    <recommendedName>
        <fullName evidence="2">alpha-galactosidase</fullName>
        <ecNumber evidence="2">3.2.1.22</ecNumber>
    </recommendedName>
</protein>
<proteinExistence type="predicted"/>
<feature type="domain" description="Glycosyl hydrolase family 36 N-terminal" evidence="5">
    <location>
        <begin position="72"/>
        <end position="150"/>
    </location>
</feature>
<dbReference type="RefSeq" id="WP_150335133.1">
    <property type="nucleotide sequence ID" value="NZ_RZUG01000002.1"/>
</dbReference>
<dbReference type="GO" id="GO:0004557">
    <property type="term" value="F:alpha-galactosidase activity"/>
    <property type="evidence" value="ECO:0007669"/>
    <property type="project" value="UniProtKB-EC"/>
</dbReference>
<dbReference type="InterPro" id="IPR050985">
    <property type="entry name" value="Alpha-glycosidase_related"/>
</dbReference>
<evidence type="ECO:0000259" key="5">
    <source>
        <dbReference type="Pfam" id="PF16875"/>
    </source>
</evidence>
<sequence>MSSTFTWATGDAELEFTYADDQPVALSAYRVPAQSIDIRFVHPTPIVEILASGYGHWLACGKITHTTIGKGLRYVGHRTDRVAEPVQAGGSEGAGRLDISLRDPQSGIEAVVTYEIARESPMVRTWATVTNGGENDDVTLEAVTSFAGSFGSPTDGPVTTPDTFGDWTLSEADMDWLCEGRWHTTQLRSMFPRIHEELTGWDPRGRHQVVSTGTWSTGQHVPLAVLENRSLGLAWIFQIEHNGAWRWEIGQDTADGYIALAGPVEESHAWSKTLAPGASFTTVPASFTIAKDFNAATANLASYRRAWRQPHRDDVHPSVVFNDYMNTIYGDPTTAKELPLIKAAAEVGVQIFVIDCGWYDDTGNWWPSVGEWLPSKTRFPGEKGIVEVIDAIREQGMIPGIWLEPEVIGVESPVAAKLPDSAFITRNGKRVVEQQRYILDFRSKDTRDYMDSVIDRIVGEYGVGYFKLDYNVSPGAGSDYETDSLGDALLEHNRAYSAWIEGLRRRYPDLILENCSSGGMREDFAQLSRFQVQSTSDQQDWKLYPPIAAAAPMLMLPEQAASWAYPQSGMTAEETAFNINTTFLGRFFLSGYLNRMDDAQHALVASGIASYKRHVQPVIGSSVPFWPLGLPEWDAETVAYGLRPAESDAGKSAPTLVTVWVRDAHKGVIRLHLDHAKGRNATVSPVFPVEGFKTWPTTWHAEEGTLEIVAPTGVYASRTFAVTLD</sequence>
<evidence type="ECO:0000313" key="7">
    <source>
        <dbReference type="Proteomes" id="UP000326251"/>
    </source>
</evidence>
<name>A0A5J5EAA4_9BIFI</name>
<dbReference type="InterPro" id="IPR038417">
    <property type="entry name" value="Alpga-gal_N_sf"/>
</dbReference>
<comment type="caution">
    <text evidence="6">The sequence shown here is derived from an EMBL/GenBank/DDBJ whole genome shotgun (WGS) entry which is preliminary data.</text>
</comment>
<dbReference type="Pfam" id="PF16875">
    <property type="entry name" value="Glyco_hydro_36N"/>
    <property type="match status" value="1"/>
</dbReference>
<dbReference type="PANTHER" id="PTHR43053:SF3">
    <property type="entry name" value="ALPHA-GALACTOSIDASE C-RELATED"/>
    <property type="match status" value="1"/>
</dbReference>
<dbReference type="PANTHER" id="PTHR43053">
    <property type="entry name" value="GLYCOSIDASE FAMILY 31"/>
    <property type="match status" value="1"/>
</dbReference>
<gene>
    <name evidence="6" type="ORF">EMO92_01700</name>
</gene>
<dbReference type="GO" id="GO:0016052">
    <property type="term" value="P:carbohydrate catabolic process"/>
    <property type="evidence" value="ECO:0007669"/>
    <property type="project" value="InterPro"/>
</dbReference>
<reference evidence="6 7" key="1">
    <citation type="journal article" date="2019" name="Syst. Appl. Microbiol.">
        <title>Characterization of Bifidobacterium species in feaces of the Egyptian fruit bat: Description of B. vespertilionis sp. nov. and B. rousetti sp. nov.</title>
        <authorList>
            <person name="Modesto M."/>
            <person name="Satti M."/>
            <person name="Watanabe K."/>
            <person name="Puglisi E."/>
            <person name="Morelli L."/>
            <person name="Huang C.-H."/>
            <person name="Liou J.-S."/>
            <person name="Miyashita M."/>
            <person name="Tamura T."/>
            <person name="Saito S."/>
            <person name="Mori K."/>
            <person name="Huang L."/>
            <person name="Sciavilla P."/>
            <person name="Sandri C."/>
            <person name="Spiezio C."/>
            <person name="Vitali F."/>
            <person name="Cavalieri D."/>
            <person name="Perpetuini G."/>
            <person name="Tofalo R."/>
            <person name="Bonetti A."/>
            <person name="Arita M."/>
            <person name="Mattarelli P."/>
        </authorList>
    </citation>
    <scope>NUCLEOTIDE SEQUENCE [LARGE SCALE GENOMIC DNA]</scope>
    <source>
        <strain evidence="6 7">RST19</strain>
    </source>
</reference>
<dbReference type="Pfam" id="PF02065">
    <property type="entry name" value="Melibiase"/>
    <property type="match status" value="1"/>
</dbReference>
<evidence type="ECO:0000256" key="1">
    <source>
        <dbReference type="ARBA" id="ARBA00001255"/>
    </source>
</evidence>
<dbReference type="InterPro" id="IPR013785">
    <property type="entry name" value="Aldolase_TIM"/>
</dbReference>
<dbReference type="EMBL" id="RZUG01000002">
    <property type="protein sequence ID" value="KAA8826369.1"/>
    <property type="molecule type" value="Genomic_DNA"/>
</dbReference>
<evidence type="ECO:0000256" key="3">
    <source>
        <dbReference type="ARBA" id="ARBA00022801"/>
    </source>
</evidence>
<keyword evidence="4" id="KW-0326">Glycosidase</keyword>
<dbReference type="EC" id="3.2.1.22" evidence="2"/>
<dbReference type="Proteomes" id="UP000326251">
    <property type="component" value="Unassembled WGS sequence"/>
</dbReference>
<keyword evidence="3" id="KW-0378">Hydrolase</keyword>
<dbReference type="InterPro" id="IPR031704">
    <property type="entry name" value="Glyco_hydro_36_N"/>
</dbReference>
<evidence type="ECO:0000256" key="2">
    <source>
        <dbReference type="ARBA" id="ARBA00012755"/>
    </source>
</evidence>
<comment type="catalytic activity">
    <reaction evidence="1">
        <text>Hydrolysis of terminal, non-reducing alpha-D-galactose residues in alpha-D-galactosides, including galactose oligosaccharides, galactomannans and galactolipids.</text>
        <dbReference type="EC" id="3.2.1.22"/>
    </reaction>
</comment>
<dbReference type="AlphaFoldDB" id="A0A5J5EAA4"/>
<dbReference type="Gene3D" id="2.70.98.60">
    <property type="entry name" value="alpha-galactosidase from lactobacil brevis"/>
    <property type="match status" value="1"/>
</dbReference>
<dbReference type="InterPro" id="IPR017853">
    <property type="entry name" value="GH"/>
</dbReference>
<evidence type="ECO:0000313" key="6">
    <source>
        <dbReference type="EMBL" id="KAA8826369.1"/>
    </source>
</evidence>
<dbReference type="Gene3D" id="3.20.20.70">
    <property type="entry name" value="Aldolase class I"/>
    <property type="match status" value="1"/>
</dbReference>
<accession>A0A5J5EAA4</accession>
<dbReference type="InterPro" id="IPR002252">
    <property type="entry name" value="Glyco_hydro_36"/>
</dbReference>